<dbReference type="PANTHER" id="PTHR19871">
    <property type="entry name" value="BETA TRANSDUCIN-RELATED PROTEIN"/>
    <property type="match status" value="1"/>
</dbReference>
<comment type="caution">
    <text evidence="1">The sequence shown here is derived from an EMBL/GenBank/DDBJ whole genome shotgun (WGS) entry which is preliminary data.</text>
</comment>
<dbReference type="STRING" id="104452.A0A0L7KUJ7"/>
<organism evidence="1 2">
    <name type="scientific">Operophtera brumata</name>
    <name type="common">Winter moth</name>
    <name type="synonym">Phalaena brumata</name>
    <dbReference type="NCBI Taxonomy" id="104452"/>
    <lineage>
        <taxon>Eukaryota</taxon>
        <taxon>Metazoa</taxon>
        <taxon>Ecdysozoa</taxon>
        <taxon>Arthropoda</taxon>
        <taxon>Hexapoda</taxon>
        <taxon>Insecta</taxon>
        <taxon>Pterygota</taxon>
        <taxon>Neoptera</taxon>
        <taxon>Endopterygota</taxon>
        <taxon>Lepidoptera</taxon>
        <taxon>Glossata</taxon>
        <taxon>Ditrysia</taxon>
        <taxon>Geometroidea</taxon>
        <taxon>Geometridae</taxon>
        <taxon>Larentiinae</taxon>
        <taxon>Operophtera</taxon>
    </lineage>
</organism>
<keyword evidence="2" id="KW-1185">Reference proteome</keyword>
<sequence length="376" mass="42840">MLTEADEPSSSAIMAVLSSEDGPKVVRAPPVGFEEAKAVLNACAATYSKTGAGSPPEAAVKAVQKCTLPLYAKISLSAETFTELSEPETTPELVICEDLEGQLAQILVTTEAALGADRLAALLAPWLRYEARGAARWRDAALANIARDRYLADCETEVRQALVNYYEGVWFTENDPKMAGRLISQENKFADECYNTRKLDELPYQHYHIYKDDPETFATQLYFTSLEWVYDKLAATDTSHYLEDLALVHIDPLPEHIEILKELFEAHSYALDYDYRQFYSLLRSVMEKREREGMEIQSKVVQEWMNTIYDPPVPTFYPENEDFWKVMEGKEKRDLSMVEGFDIKTYDLIVRLDARGRFVATVSTEREEICVWDVTK</sequence>
<gene>
    <name evidence="1" type="ORF">OBRU01_19796</name>
</gene>
<dbReference type="PANTHER" id="PTHR19871:SF37">
    <property type="entry name" value="GH25853P"/>
    <property type="match status" value="1"/>
</dbReference>
<name>A0A0L7KUJ7_OPEBR</name>
<accession>A0A0L7KUJ7</accession>
<evidence type="ECO:0000313" key="1">
    <source>
        <dbReference type="EMBL" id="KOB66785.1"/>
    </source>
</evidence>
<evidence type="ECO:0000313" key="2">
    <source>
        <dbReference type="Proteomes" id="UP000037510"/>
    </source>
</evidence>
<dbReference type="AlphaFoldDB" id="A0A0L7KUJ7"/>
<proteinExistence type="predicted"/>
<dbReference type="EMBL" id="JTDY01005648">
    <property type="protein sequence ID" value="KOB66785.1"/>
    <property type="molecule type" value="Genomic_DNA"/>
</dbReference>
<protein>
    <submittedName>
        <fullName evidence="1">Uncharacterized protein</fullName>
    </submittedName>
</protein>
<dbReference type="Proteomes" id="UP000037510">
    <property type="component" value="Unassembled WGS sequence"/>
</dbReference>
<dbReference type="InterPro" id="IPR052752">
    <property type="entry name" value="NACHT-WD_repeat"/>
</dbReference>
<reference evidence="1 2" key="1">
    <citation type="journal article" date="2015" name="Genome Biol. Evol.">
        <title>The genome of winter moth (Operophtera brumata) provides a genomic perspective on sexual dimorphism and phenology.</title>
        <authorList>
            <person name="Derks M.F."/>
            <person name="Smit S."/>
            <person name="Salis L."/>
            <person name="Schijlen E."/>
            <person name="Bossers A."/>
            <person name="Mateman C."/>
            <person name="Pijl A.S."/>
            <person name="de Ridder D."/>
            <person name="Groenen M.A."/>
            <person name="Visser M.E."/>
            <person name="Megens H.J."/>
        </authorList>
    </citation>
    <scope>NUCLEOTIDE SEQUENCE [LARGE SCALE GENOMIC DNA]</scope>
    <source>
        <strain evidence="1">WM2013NL</strain>
        <tissue evidence="1">Head and thorax</tissue>
    </source>
</reference>